<comment type="caution">
    <text evidence="2">The sequence shown here is derived from an EMBL/GenBank/DDBJ whole genome shotgun (WGS) entry which is preliminary data.</text>
</comment>
<name>X1LBZ6_9ZZZZ</name>
<organism evidence="2">
    <name type="scientific">marine sediment metagenome</name>
    <dbReference type="NCBI Taxonomy" id="412755"/>
    <lineage>
        <taxon>unclassified sequences</taxon>
        <taxon>metagenomes</taxon>
        <taxon>ecological metagenomes</taxon>
    </lineage>
</organism>
<evidence type="ECO:0000256" key="1">
    <source>
        <dbReference type="SAM" id="MobiDB-lite"/>
    </source>
</evidence>
<proteinExistence type="predicted"/>
<gene>
    <name evidence="2" type="ORF">S06H3_16477</name>
</gene>
<dbReference type="AlphaFoldDB" id="X1LBZ6"/>
<sequence>QEDARNELKSDQAASEEMREASFYSDAVT</sequence>
<protein>
    <submittedName>
        <fullName evidence="2">Uncharacterized protein</fullName>
    </submittedName>
</protein>
<reference evidence="2" key="1">
    <citation type="journal article" date="2014" name="Front. Microbiol.">
        <title>High frequency of phylogenetically diverse reductive dehalogenase-homologous genes in deep subseafloor sedimentary metagenomes.</title>
        <authorList>
            <person name="Kawai M."/>
            <person name="Futagami T."/>
            <person name="Toyoda A."/>
            <person name="Takaki Y."/>
            <person name="Nishi S."/>
            <person name="Hori S."/>
            <person name="Arai W."/>
            <person name="Tsubouchi T."/>
            <person name="Morono Y."/>
            <person name="Uchiyama I."/>
            <person name="Ito T."/>
            <person name="Fujiyama A."/>
            <person name="Inagaki F."/>
            <person name="Takami H."/>
        </authorList>
    </citation>
    <scope>NUCLEOTIDE SEQUENCE</scope>
    <source>
        <strain evidence="2">Expedition CK06-06</strain>
    </source>
</reference>
<dbReference type="EMBL" id="BARV01008155">
    <property type="protein sequence ID" value="GAI16837.1"/>
    <property type="molecule type" value="Genomic_DNA"/>
</dbReference>
<accession>X1LBZ6</accession>
<feature type="compositionally biased region" description="Basic and acidic residues" evidence="1">
    <location>
        <begin position="1"/>
        <end position="20"/>
    </location>
</feature>
<evidence type="ECO:0000313" key="2">
    <source>
        <dbReference type="EMBL" id="GAI16837.1"/>
    </source>
</evidence>
<feature type="region of interest" description="Disordered" evidence="1">
    <location>
        <begin position="1"/>
        <end position="29"/>
    </location>
</feature>
<feature type="non-terminal residue" evidence="2">
    <location>
        <position position="1"/>
    </location>
</feature>